<dbReference type="CDD" id="cd19071">
    <property type="entry name" value="AKR_AKR1-5-like"/>
    <property type="match status" value="1"/>
</dbReference>
<reference evidence="6 7" key="1">
    <citation type="journal article" date="2020" name="G3 (Bethesda)">
        <title>Improved Reference Genome for Cyclotella cryptica CCMP332, a Model for Cell Wall Morphogenesis, Salinity Adaptation, and Lipid Production in Diatoms (Bacillariophyta).</title>
        <authorList>
            <person name="Roberts W.R."/>
            <person name="Downey K.M."/>
            <person name="Ruck E.C."/>
            <person name="Traller J.C."/>
            <person name="Alverson A.J."/>
        </authorList>
    </citation>
    <scope>NUCLEOTIDE SEQUENCE [LARGE SCALE GENOMIC DNA]</scope>
    <source>
        <strain evidence="6 7">CCMP332</strain>
    </source>
</reference>
<dbReference type="InterPro" id="IPR020471">
    <property type="entry name" value="AKR"/>
</dbReference>
<dbReference type="Proteomes" id="UP001516023">
    <property type="component" value="Unassembled WGS sequence"/>
</dbReference>
<evidence type="ECO:0000256" key="1">
    <source>
        <dbReference type="ARBA" id="ARBA00007905"/>
    </source>
</evidence>
<protein>
    <recommendedName>
        <fullName evidence="5">NADP-dependent oxidoreductase domain-containing protein</fullName>
    </recommendedName>
</protein>
<feature type="region of interest" description="Disordered" evidence="4">
    <location>
        <begin position="63"/>
        <end position="96"/>
    </location>
</feature>
<proteinExistence type="inferred from homology"/>
<dbReference type="PROSITE" id="PS00062">
    <property type="entry name" value="ALDOKETO_REDUCTASE_2"/>
    <property type="match status" value="1"/>
</dbReference>
<sequence length="405" mass="44449">MTKRSETRCRQNPHRSAMKVAVRTASILLTATVTAASRPYLSHRLIASTAAFVPPTSLQISTVGIASSPPRSSTSKQHTRSMRTTTSDPIPCPTITLRDGTPHPAIGFGTYKVGFIPASASSAVASNAASNEPLRTASECVADALACGYRFLECAEFYGNESEVGKAIKGSGIPRQDLFLCSKVWTTTIEKGEDAIRARLDQTLNYLGTDYVDLYLIHWPVPGKHVDAYKTLETLVGEGKIRNIGVSNYAVEDYQELIDAGITIKPAVIQIEINPFLYRKNTIAFFQKEGVVLQSYRSLRDGKAMDHPTLAKIGAAHSKSPAQILGRWCIQHGFVYMPKSVKVERMKENAQVFDFQLTEAEMDELDGLTTPEALSAFEALYRKCVNRDTSKDGTMEGVKMNITID</sequence>
<dbReference type="EMBL" id="JABMIG020000157">
    <property type="protein sequence ID" value="KAL3788360.1"/>
    <property type="molecule type" value="Genomic_DNA"/>
</dbReference>
<gene>
    <name evidence="6" type="ORF">HJC23_009166</name>
</gene>
<evidence type="ECO:0000313" key="6">
    <source>
        <dbReference type="EMBL" id="KAL3788360.1"/>
    </source>
</evidence>
<evidence type="ECO:0000256" key="2">
    <source>
        <dbReference type="ARBA" id="ARBA00022857"/>
    </source>
</evidence>
<dbReference type="PANTHER" id="PTHR43827:SF3">
    <property type="entry name" value="NADP-DEPENDENT OXIDOREDUCTASE DOMAIN-CONTAINING PROTEIN"/>
    <property type="match status" value="1"/>
</dbReference>
<dbReference type="Gene3D" id="3.20.20.100">
    <property type="entry name" value="NADP-dependent oxidoreductase domain"/>
    <property type="match status" value="1"/>
</dbReference>
<feature type="domain" description="NADP-dependent oxidoreductase" evidence="5">
    <location>
        <begin position="135"/>
        <end position="368"/>
    </location>
</feature>
<dbReference type="PROSITE" id="PS00063">
    <property type="entry name" value="ALDOKETO_REDUCTASE_3"/>
    <property type="match status" value="1"/>
</dbReference>
<accession>A0ABD3PK62</accession>
<dbReference type="InterPro" id="IPR036812">
    <property type="entry name" value="NAD(P)_OxRdtase_dom_sf"/>
</dbReference>
<dbReference type="AlphaFoldDB" id="A0ABD3PK62"/>
<keyword evidence="3" id="KW-0560">Oxidoreductase</keyword>
<evidence type="ECO:0000256" key="4">
    <source>
        <dbReference type="SAM" id="MobiDB-lite"/>
    </source>
</evidence>
<name>A0ABD3PK62_9STRA</name>
<dbReference type="InterPro" id="IPR018170">
    <property type="entry name" value="Aldo/ket_reductase_CS"/>
</dbReference>
<evidence type="ECO:0000313" key="7">
    <source>
        <dbReference type="Proteomes" id="UP001516023"/>
    </source>
</evidence>
<evidence type="ECO:0000256" key="3">
    <source>
        <dbReference type="ARBA" id="ARBA00023002"/>
    </source>
</evidence>
<evidence type="ECO:0000259" key="5">
    <source>
        <dbReference type="Pfam" id="PF00248"/>
    </source>
</evidence>
<dbReference type="Pfam" id="PF00248">
    <property type="entry name" value="Aldo_ket_red"/>
    <property type="match status" value="1"/>
</dbReference>
<comment type="similarity">
    <text evidence="1">Belongs to the aldo/keto reductase family.</text>
</comment>
<dbReference type="GO" id="GO:0016616">
    <property type="term" value="F:oxidoreductase activity, acting on the CH-OH group of donors, NAD or NADP as acceptor"/>
    <property type="evidence" value="ECO:0007669"/>
    <property type="project" value="UniProtKB-ARBA"/>
</dbReference>
<comment type="caution">
    <text evidence="6">The sequence shown here is derived from an EMBL/GenBank/DDBJ whole genome shotgun (WGS) entry which is preliminary data.</text>
</comment>
<organism evidence="6 7">
    <name type="scientific">Cyclotella cryptica</name>
    <dbReference type="NCBI Taxonomy" id="29204"/>
    <lineage>
        <taxon>Eukaryota</taxon>
        <taxon>Sar</taxon>
        <taxon>Stramenopiles</taxon>
        <taxon>Ochrophyta</taxon>
        <taxon>Bacillariophyta</taxon>
        <taxon>Coscinodiscophyceae</taxon>
        <taxon>Thalassiosirophycidae</taxon>
        <taxon>Stephanodiscales</taxon>
        <taxon>Stephanodiscaceae</taxon>
        <taxon>Cyclotella</taxon>
    </lineage>
</organism>
<keyword evidence="2" id="KW-0521">NADP</keyword>
<keyword evidence="7" id="KW-1185">Reference proteome</keyword>
<dbReference type="PANTHER" id="PTHR43827">
    <property type="entry name" value="2,5-DIKETO-D-GLUCONIC ACID REDUCTASE"/>
    <property type="match status" value="1"/>
</dbReference>
<dbReference type="PRINTS" id="PR00069">
    <property type="entry name" value="ALDKETRDTASE"/>
</dbReference>
<feature type="compositionally biased region" description="Polar residues" evidence="4">
    <location>
        <begin position="63"/>
        <end position="88"/>
    </location>
</feature>
<dbReference type="SUPFAM" id="SSF51430">
    <property type="entry name" value="NAD(P)-linked oxidoreductase"/>
    <property type="match status" value="1"/>
</dbReference>
<dbReference type="InterPro" id="IPR023210">
    <property type="entry name" value="NADP_OxRdtase_dom"/>
</dbReference>
<dbReference type="FunFam" id="3.20.20.100:FF:000002">
    <property type="entry name" value="2,5-diketo-D-gluconic acid reductase A"/>
    <property type="match status" value="1"/>
</dbReference>